<feature type="region of interest" description="Disordered" evidence="3">
    <location>
        <begin position="1193"/>
        <end position="1219"/>
    </location>
</feature>
<feature type="compositionally biased region" description="Basic and acidic residues" evidence="3">
    <location>
        <begin position="62"/>
        <end position="76"/>
    </location>
</feature>
<dbReference type="SMART" id="SM00228">
    <property type="entry name" value="PDZ"/>
    <property type="match status" value="1"/>
</dbReference>
<feature type="domain" description="PDZ" evidence="4">
    <location>
        <begin position="118"/>
        <end position="185"/>
    </location>
</feature>
<dbReference type="GO" id="GO:0005634">
    <property type="term" value="C:nucleus"/>
    <property type="evidence" value="ECO:0007669"/>
    <property type="project" value="UniProtKB-SubCell"/>
</dbReference>
<evidence type="ECO:0000256" key="1">
    <source>
        <dbReference type="ARBA" id="ARBA00004123"/>
    </source>
</evidence>
<evidence type="ECO:0000259" key="4">
    <source>
        <dbReference type="PROSITE" id="PS50106"/>
    </source>
</evidence>
<sequence>MMMKNLGKNALYSDRDQEDSHVFSQTRDPAVKDKRRSPPSNRSPTASQRNPHHSGSTDEQESPERVVQKEKLHAELKQVLSQKRSHLRESTCQLAQPEMDSDPTDEQTNVEEASKSMEIVVETEAEAGASGYSVTGGGERGIFVKDVLKDSPAAKHLSLQQGDQLLSAKVYFDNVKYEDALKILQCAEPYKVSFQLKRTIPGAEVSMRPRVPSVEVKGPKAKMAKMSVKGTKPFKAKKKRGGRFGLKRLKEKRREELVIEGTPPRLEMSDVDVEFSIPKFKQRRSAKVEAEGAGEAAAMGKAKRRIRFPHMKAKGGKVETGRLEGQPPSVEFSLSGDKDMDVEKGGLKFNAPDVEFVLPSGKAEASLPTVRGKTEMKAPKIDIKGEGKADVDLGKGDAKLRMPKLKLPKVRLSRHSDEIDGDIKVKAEGVKMPHADITLPKAEIKGGGEIGLPDPSITKSKMEGDLSGRAASNQLPTAEISLPKVKGKFDIDTSLPEYEGAGKTAIKMPAIDISVPDVDLELNTGQRIPDEVEGTFRGPKISMPKVDISLPKMESPDMDIECPEGGGKISLPSVDISPPKVNTEGADVDMDYYIGGDGKFKIPDFDISLPKIKSPEGEVNIKGQEMEGGIKLPKVDLILPKGKAGTTDIEGGGKFKLPSFDISLPKMKTGEVEADIEGPDMKGGKFELATPDIPLPKAKMEGNIEVEGQAGKGGKFKMPTFGVSLPKLKQPEGQVNIEGPEFEGGSKIQMPSVDISLPKGKMEGDIEIEGPSASGGKFKMPSLDIRLPKIGTPGAEADLQGPEIKGGKIEVPSVDISPPEGKFKGEVDIEGKGGKFKMPSYSIALPKMKSPEGAVVLEGPQIKGGKVKMPTADIPIPQGNLEGDLNIDGSEVKGGGKFSMPSIDISLPKIKLHEGDVNIECPQPPNVDISLPKANLKGNLDLEGSGGSRAKFTMPAFDLSLPKMKTKEAEVDTEGPEIKGGTKVNMPSLDISLPAVKSTEGGPESKGGKFQMPSLDVSLPNIKSQGCDIDIEGPEFNVKSPKADLDLKGSEIKGRKINMPTIDITIPKGKAEGKIDIEGASGKGGKFKMPTFDVSLPKMKIPEGNIEGPSADISVPKGKAEGDIETKRKGGHFHMPSIDVSLPKIKSKRGDINIEGPEIKGGEIKMPIIDISSPQGTLEGDITVEGEGKGGKFSLPSVDISPPTVKFPEGDVNFQGPKIKGGKFEMPKIDISLPEGKVQGDIDIDIPSGRDGNIETPSFDIGLPKGKVTEGSVKVEGPEMKGGKMTSMPAVDISVPAGQVEGDISIEGPSVKGKSEVPKVDLHGKKGVGLHMPTIDINLPKFDLDLSLPSGVKDKHLKVDTSGPDASGDLEMSGLKGDINPAKLKVKGADIETGGVEGPGASLKLPSVKLPTVDIAAPKVDLDFGLTKPKGDDVEVELLKAEGGRPSSGGSFDLPDISLKVPSFSFPRFGGKSRSGDFEISGQGPKGDVSLSPPQVEGEIRAPSVEFDGDGKVKGPDAKSKYKVKFPKFKISSPKGQLPEGEVDAKLEADVEGKGGFHAPDVTIKLPKFSMPGFGPKDKDLGKPRGDLEAKAKVKMPSVELSLPAAKTPETEVLLPKAEVDVSEADIKGREMEIKGDGGQFKMPNVDISIPKEKANIDIPEDKVEGEGGTIKLPHIKMPKVDISLPKGKSKATEAFDVEMEVTGGKFKGPGVKPPRGDVSVPKGTLGEAEINLPTTEAGGKIKVPKVTLPDLDISMTSSKPTQDTEAYAEAESHVEGEHKGLKLKMPTIDITSPKGDLGLDIGLHRGEGKKDRKKVELPDLDLDTAGASGKAKGSKVKGAKFKIGMPKKKTGRDVTAEVKMCKNCNEELGGQVKHECMLKERFEYEVEVETHNGHKEDKDRINIPVPKFTLPGVSLDTKQGSANVDTREDVGLSSSSTEIKVPRIPDIEFDIGLLDVTFKGEGSSSSLNGEKDASPHKGSKDDKGTFSGKIKLPKVEFTSPYGKMAAGEEDTEMNVKLGKDSSTAAREDAKGLAVKSGKMAFTGFSEESSKVVVSSHARTEMLDRDSSESPSGFAMELSSTKVQAWSEEESKCRESEERESSPWFKVPKFTLKPHSTGFLQITPEGSPQAQRKGELGGEADVLGSFCLHSSGLDLTTQEMSEEHQVSSSEEGTVTMVTKTTKITQRIVSTETRTECDINSPSYTSARLTSPCFSVARITPPIEAGPEALRHRLRLIFDS</sequence>
<dbReference type="InterPro" id="IPR001478">
    <property type="entry name" value="PDZ"/>
</dbReference>
<feature type="compositionally biased region" description="Polar residues" evidence="3">
    <location>
        <begin position="38"/>
        <end position="49"/>
    </location>
</feature>
<protein>
    <submittedName>
        <fullName evidence="5">Neuroblast differentiation-associated protein AHNAK-like isoform X24</fullName>
    </submittedName>
</protein>
<reference evidence="5" key="1">
    <citation type="submission" date="2022-08" db="EMBL/GenBank/DDBJ databases">
        <title>Genome sequencing of akame (Lates japonicus).</title>
        <authorList>
            <person name="Hashiguchi Y."/>
            <person name="Takahashi H."/>
        </authorList>
    </citation>
    <scope>NUCLEOTIDE SEQUENCE</scope>
    <source>
        <strain evidence="5">Kochi</strain>
    </source>
</reference>
<name>A0AAD3R2K9_LATJO</name>
<keyword evidence="6" id="KW-1185">Reference proteome</keyword>
<dbReference type="InterPro" id="IPR036034">
    <property type="entry name" value="PDZ_sf"/>
</dbReference>
<feature type="compositionally biased region" description="Basic and acidic residues" evidence="3">
    <location>
        <begin position="1970"/>
        <end position="1985"/>
    </location>
</feature>
<dbReference type="Gene3D" id="2.30.42.10">
    <property type="match status" value="1"/>
</dbReference>
<feature type="region of interest" description="Disordered" evidence="3">
    <location>
        <begin position="1963"/>
        <end position="1992"/>
    </location>
</feature>
<gene>
    <name evidence="5" type="ORF">AKAME5_000562800</name>
</gene>
<comment type="subcellular location">
    <subcellularLocation>
        <location evidence="1">Nucleus</location>
    </subcellularLocation>
</comment>
<dbReference type="Proteomes" id="UP001279410">
    <property type="component" value="Unassembled WGS sequence"/>
</dbReference>
<organism evidence="5 6">
    <name type="scientific">Lates japonicus</name>
    <name type="common">Japanese lates</name>
    <dbReference type="NCBI Taxonomy" id="270547"/>
    <lineage>
        <taxon>Eukaryota</taxon>
        <taxon>Metazoa</taxon>
        <taxon>Chordata</taxon>
        <taxon>Craniata</taxon>
        <taxon>Vertebrata</taxon>
        <taxon>Euteleostomi</taxon>
        <taxon>Actinopterygii</taxon>
        <taxon>Neopterygii</taxon>
        <taxon>Teleostei</taxon>
        <taxon>Neoteleostei</taxon>
        <taxon>Acanthomorphata</taxon>
        <taxon>Carangaria</taxon>
        <taxon>Carangaria incertae sedis</taxon>
        <taxon>Centropomidae</taxon>
        <taxon>Lates</taxon>
    </lineage>
</organism>
<dbReference type="SUPFAM" id="SSF50156">
    <property type="entry name" value="PDZ domain-like"/>
    <property type="match status" value="1"/>
</dbReference>
<dbReference type="InterPro" id="IPR052082">
    <property type="entry name" value="Myelin_sheath_structural"/>
</dbReference>
<feature type="region of interest" description="Disordered" evidence="3">
    <location>
        <begin position="316"/>
        <end position="336"/>
    </location>
</feature>
<dbReference type="EMBL" id="BRZM01000015">
    <property type="protein sequence ID" value="GLD52786.1"/>
    <property type="molecule type" value="Genomic_DNA"/>
</dbReference>
<dbReference type="GO" id="GO:0005737">
    <property type="term" value="C:cytoplasm"/>
    <property type="evidence" value="ECO:0007669"/>
    <property type="project" value="TreeGrafter"/>
</dbReference>
<evidence type="ECO:0000313" key="6">
    <source>
        <dbReference type="Proteomes" id="UP001279410"/>
    </source>
</evidence>
<dbReference type="GO" id="GO:0032287">
    <property type="term" value="P:peripheral nervous system myelin maintenance"/>
    <property type="evidence" value="ECO:0007669"/>
    <property type="project" value="TreeGrafter"/>
</dbReference>
<proteinExistence type="predicted"/>
<feature type="region of interest" description="Disordered" evidence="3">
    <location>
        <begin position="214"/>
        <end position="239"/>
    </location>
</feature>
<evidence type="ECO:0000313" key="5">
    <source>
        <dbReference type="EMBL" id="GLD52786.1"/>
    </source>
</evidence>
<keyword evidence="2" id="KW-0539">Nucleus</keyword>
<feature type="region of interest" description="Disordered" evidence="3">
    <location>
        <begin position="798"/>
        <end position="822"/>
    </location>
</feature>
<evidence type="ECO:0000256" key="2">
    <source>
        <dbReference type="ARBA" id="ARBA00023242"/>
    </source>
</evidence>
<evidence type="ECO:0000256" key="3">
    <source>
        <dbReference type="SAM" id="MobiDB-lite"/>
    </source>
</evidence>
<accession>A0AAD3R2K9</accession>
<comment type="caution">
    <text evidence="5">The sequence shown here is derived from an EMBL/GenBank/DDBJ whole genome shotgun (WGS) entry which is preliminary data.</text>
</comment>
<dbReference type="PROSITE" id="PS50106">
    <property type="entry name" value="PDZ"/>
    <property type="match status" value="1"/>
</dbReference>
<dbReference type="PANTHER" id="PTHR23348">
    <property type="entry name" value="PERIAXIN/AHNAK"/>
    <property type="match status" value="1"/>
</dbReference>
<feature type="region of interest" description="Disordered" evidence="3">
    <location>
        <begin position="1"/>
        <end position="106"/>
    </location>
</feature>
<dbReference type="GO" id="GO:0043484">
    <property type="term" value="P:regulation of RNA splicing"/>
    <property type="evidence" value="ECO:0007669"/>
    <property type="project" value="TreeGrafter"/>
</dbReference>
<dbReference type="PANTHER" id="PTHR23348:SF42">
    <property type="entry name" value="PERIAXIN"/>
    <property type="match status" value="1"/>
</dbReference>